<dbReference type="InParanoid" id="A0A024GSM0"/>
<reference evidence="2 3" key="1">
    <citation type="submission" date="2012-05" db="EMBL/GenBank/DDBJ databases">
        <title>Recombination and specialization in a pathogen metapopulation.</title>
        <authorList>
            <person name="Gardiner A."/>
            <person name="Kemen E."/>
            <person name="Schultz-Larsen T."/>
            <person name="MacLean D."/>
            <person name="Van Oosterhout C."/>
            <person name="Jones J.D.G."/>
        </authorList>
    </citation>
    <scope>NUCLEOTIDE SEQUENCE [LARGE SCALE GENOMIC DNA]</scope>
    <source>
        <strain evidence="2 3">Ac Nc2</strain>
    </source>
</reference>
<proteinExistence type="predicted"/>
<evidence type="ECO:0000313" key="2">
    <source>
        <dbReference type="EMBL" id="CCI49554.1"/>
    </source>
</evidence>
<evidence type="ECO:0000256" key="1">
    <source>
        <dbReference type="SAM" id="Phobius"/>
    </source>
</evidence>
<evidence type="ECO:0000313" key="3">
    <source>
        <dbReference type="Proteomes" id="UP000053237"/>
    </source>
</evidence>
<organism evidence="2 3">
    <name type="scientific">Albugo candida</name>
    <dbReference type="NCBI Taxonomy" id="65357"/>
    <lineage>
        <taxon>Eukaryota</taxon>
        <taxon>Sar</taxon>
        <taxon>Stramenopiles</taxon>
        <taxon>Oomycota</taxon>
        <taxon>Peronosporomycetes</taxon>
        <taxon>Albuginales</taxon>
        <taxon>Albuginaceae</taxon>
        <taxon>Albugo</taxon>
    </lineage>
</organism>
<comment type="caution">
    <text evidence="2">The sequence shown here is derived from an EMBL/GenBank/DDBJ whole genome shotgun (WGS) entry which is preliminary data.</text>
</comment>
<gene>
    <name evidence="2" type="ORF">BN9_109060</name>
</gene>
<protein>
    <submittedName>
        <fullName evidence="2">Uncharacterized protein</fullName>
    </submittedName>
</protein>
<accession>A0A024GSM0</accession>
<sequence>MRIKLVVEKKRYFGGRIEFKMSSVVVSNGALEVFFTGDSLERVGVPAFVWVALRTDTGDCGGIGLLGGLVFISFVVLTRVGVLYFTREFCGGGIDQFWMLKRHE</sequence>
<dbReference type="AlphaFoldDB" id="A0A024GSM0"/>
<keyword evidence="1" id="KW-1133">Transmembrane helix</keyword>
<keyword evidence="3" id="KW-1185">Reference proteome</keyword>
<keyword evidence="1" id="KW-0812">Transmembrane</keyword>
<feature type="transmembrane region" description="Helical" evidence="1">
    <location>
        <begin position="63"/>
        <end position="85"/>
    </location>
</feature>
<name>A0A024GSM0_9STRA</name>
<dbReference type="Proteomes" id="UP000053237">
    <property type="component" value="Unassembled WGS sequence"/>
</dbReference>
<keyword evidence="1" id="KW-0472">Membrane</keyword>
<dbReference type="EMBL" id="CAIX01000313">
    <property type="protein sequence ID" value="CCI49554.1"/>
    <property type="molecule type" value="Genomic_DNA"/>
</dbReference>